<gene>
    <name evidence="4" type="ORF">CC86DRAFT_410058</name>
</gene>
<protein>
    <submittedName>
        <fullName evidence="4">MFS general substrate transporter</fullName>
    </submittedName>
</protein>
<evidence type="ECO:0000256" key="2">
    <source>
        <dbReference type="ARBA" id="ARBA00006727"/>
    </source>
</evidence>
<dbReference type="InterPro" id="IPR036259">
    <property type="entry name" value="MFS_trans_sf"/>
</dbReference>
<dbReference type="PANTHER" id="PTHR11360:SF234">
    <property type="entry name" value="MFS-TYPE TRANSPORTER DBAD-RELATED"/>
    <property type="match status" value="1"/>
</dbReference>
<dbReference type="InterPro" id="IPR011701">
    <property type="entry name" value="MFS"/>
</dbReference>
<evidence type="ECO:0000313" key="5">
    <source>
        <dbReference type="Proteomes" id="UP000799424"/>
    </source>
</evidence>
<dbReference type="AlphaFoldDB" id="A0A6A6ZMY9"/>
<dbReference type="PANTHER" id="PTHR11360">
    <property type="entry name" value="MONOCARBOXYLATE TRANSPORTER"/>
    <property type="match status" value="1"/>
</dbReference>
<accession>A0A6A6ZMY9</accession>
<evidence type="ECO:0000313" key="4">
    <source>
        <dbReference type="EMBL" id="KAF2822452.1"/>
    </source>
</evidence>
<keyword evidence="3" id="KW-1133">Transmembrane helix</keyword>
<dbReference type="GO" id="GO:0016020">
    <property type="term" value="C:membrane"/>
    <property type="evidence" value="ECO:0007669"/>
    <property type="project" value="UniProtKB-SubCell"/>
</dbReference>
<comment type="similarity">
    <text evidence="2">Belongs to the major facilitator superfamily. Monocarboxylate porter (TC 2.A.1.13) family.</text>
</comment>
<name>A0A6A6ZMY9_9PLEO</name>
<proteinExistence type="inferred from homology"/>
<dbReference type="InterPro" id="IPR050327">
    <property type="entry name" value="Proton-linked_MCT"/>
</dbReference>
<reference evidence="4" key="1">
    <citation type="journal article" date="2020" name="Stud. Mycol.">
        <title>101 Dothideomycetes genomes: a test case for predicting lifestyles and emergence of pathogens.</title>
        <authorList>
            <person name="Haridas S."/>
            <person name="Albert R."/>
            <person name="Binder M."/>
            <person name="Bloem J."/>
            <person name="Labutti K."/>
            <person name="Salamov A."/>
            <person name="Andreopoulos B."/>
            <person name="Baker S."/>
            <person name="Barry K."/>
            <person name="Bills G."/>
            <person name="Bluhm B."/>
            <person name="Cannon C."/>
            <person name="Castanera R."/>
            <person name="Culley D."/>
            <person name="Daum C."/>
            <person name="Ezra D."/>
            <person name="Gonzalez J."/>
            <person name="Henrissat B."/>
            <person name="Kuo A."/>
            <person name="Liang C."/>
            <person name="Lipzen A."/>
            <person name="Lutzoni F."/>
            <person name="Magnuson J."/>
            <person name="Mondo S."/>
            <person name="Nolan M."/>
            <person name="Ohm R."/>
            <person name="Pangilinan J."/>
            <person name="Park H.-J."/>
            <person name="Ramirez L."/>
            <person name="Alfaro M."/>
            <person name="Sun H."/>
            <person name="Tritt A."/>
            <person name="Yoshinaga Y."/>
            <person name="Zwiers L.-H."/>
            <person name="Turgeon B."/>
            <person name="Goodwin S."/>
            <person name="Spatafora J."/>
            <person name="Crous P."/>
            <person name="Grigoriev I."/>
        </authorList>
    </citation>
    <scope>NUCLEOTIDE SEQUENCE</scope>
    <source>
        <strain evidence="4">CBS 113818</strain>
    </source>
</reference>
<feature type="transmembrane region" description="Helical" evidence="3">
    <location>
        <begin position="36"/>
        <end position="59"/>
    </location>
</feature>
<dbReference type="Gene3D" id="1.20.1250.20">
    <property type="entry name" value="MFS general substrate transporter like domains"/>
    <property type="match status" value="1"/>
</dbReference>
<comment type="subcellular location">
    <subcellularLocation>
        <location evidence="1">Membrane</location>
        <topology evidence="1">Multi-pass membrane protein</topology>
    </subcellularLocation>
</comment>
<dbReference type="Proteomes" id="UP000799424">
    <property type="component" value="Unassembled WGS sequence"/>
</dbReference>
<feature type="transmembrane region" description="Helical" evidence="3">
    <location>
        <begin position="98"/>
        <end position="117"/>
    </location>
</feature>
<feature type="transmembrane region" description="Helical" evidence="3">
    <location>
        <begin position="129"/>
        <end position="149"/>
    </location>
</feature>
<dbReference type="SUPFAM" id="SSF103473">
    <property type="entry name" value="MFS general substrate transporter"/>
    <property type="match status" value="1"/>
</dbReference>
<feature type="transmembrane region" description="Helical" evidence="3">
    <location>
        <begin position="71"/>
        <end position="92"/>
    </location>
</feature>
<dbReference type="OrthoDB" id="6509908at2759"/>
<keyword evidence="3" id="KW-0472">Membrane</keyword>
<dbReference type="EMBL" id="MU006234">
    <property type="protein sequence ID" value="KAF2822452.1"/>
    <property type="molecule type" value="Genomic_DNA"/>
</dbReference>
<keyword evidence="3" id="KW-0812">Transmembrane</keyword>
<organism evidence="4 5">
    <name type="scientific">Ophiobolus disseminans</name>
    <dbReference type="NCBI Taxonomy" id="1469910"/>
    <lineage>
        <taxon>Eukaryota</taxon>
        <taxon>Fungi</taxon>
        <taxon>Dikarya</taxon>
        <taxon>Ascomycota</taxon>
        <taxon>Pezizomycotina</taxon>
        <taxon>Dothideomycetes</taxon>
        <taxon>Pleosporomycetidae</taxon>
        <taxon>Pleosporales</taxon>
        <taxon>Pleosporineae</taxon>
        <taxon>Phaeosphaeriaceae</taxon>
        <taxon>Ophiobolus</taxon>
    </lineage>
</organism>
<feature type="transmembrane region" description="Helical" evidence="3">
    <location>
        <begin position="169"/>
        <end position="192"/>
    </location>
</feature>
<sequence>MLQTTYSSNSISWIGTVQGLLLLIVGVLSGPLFDKGYFRCILVPAGIGVVFSLMVLNLARTYCQSMLSQRVLLGLCLGFLYVPSVALIPLYFKSWRGVAPGVATAGGSFGGVIYPLLFRYLLISVGFGWAYRIIGFVGLVTTVIATHWIRPMGPPSTRQLIDLAAYSDAPYVAFTVAGFLVFAGALLPFMVVKTYPSTTLFQSAEDISYPRTILNAVQFFGRILSPLITDWISPEIVLFGAEITASVVAFSWIATNALTRPPAVKNETIFLVR</sequence>
<evidence type="ECO:0000256" key="1">
    <source>
        <dbReference type="ARBA" id="ARBA00004141"/>
    </source>
</evidence>
<feature type="transmembrane region" description="Helical" evidence="3">
    <location>
        <begin position="12"/>
        <end position="30"/>
    </location>
</feature>
<dbReference type="Pfam" id="PF07690">
    <property type="entry name" value="MFS_1"/>
    <property type="match status" value="1"/>
</dbReference>
<keyword evidence="5" id="KW-1185">Reference proteome</keyword>
<evidence type="ECO:0000256" key="3">
    <source>
        <dbReference type="SAM" id="Phobius"/>
    </source>
</evidence>
<dbReference type="GO" id="GO:0022857">
    <property type="term" value="F:transmembrane transporter activity"/>
    <property type="evidence" value="ECO:0007669"/>
    <property type="project" value="InterPro"/>
</dbReference>